<dbReference type="RefSeq" id="WP_351977741.1">
    <property type="nucleotide sequence ID" value="NZ_JBEPBX010000023.1"/>
</dbReference>
<comment type="caution">
    <text evidence="1">The sequence shown here is derived from an EMBL/GenBank/DDBJ whole genome shotgun (WGS) entry which is preliminary data.</text>
</comment>
<evidence type="ECO:0000313" key="2">
    <source>
        <dbReference type="Proteomes" id="UP001445472"/>
    </source>
</evidence>
<dbReference type="EMBL" id="JBEPBX010000023">
    <property type="protein sequence ID" value="MER6616365.1"/>
    <property type="molecule type" value="Genomic_DNA"/>
</dbReference>
<accession>A0ABV1V015</accession>
<keyword evidence="2" id="KW-1185">Reference proteome</keyword>
<organism evidence="1 2">
    <name type="scientific">Streptomyces xantholiticus</name>
    <dbReference type="NCBI Taxonomy" id="68285"/>
    <lineage>
        <taxon>Bacteria</taxon>
        <taxon>Bacillati</taxon>
        <taxon>Actinomycetota</taxon>
        <taxon>Actinomycetes</taxon>
        <taxon>Kitasatosporales</taxon>
        <taxon>Streptomycetaceae</taxon>
        <taxon>Streptomyces</taxon>
    </lineage>
</organism>
<sequence>MQTDTLFDLPAIQTVQEALAAAAPAKPKPKRTRTVHASVPLTPWTTVPDELIRDADWVVVSSQYGLAA</sequence>
<proteinExistence type="predicted"/>
<dbReference type="Proteomes" id="UP001445472">
    <property type="component" value="Unassembled WGS sequence"/>
</dbReference>
<reference evidence="1 2" key="1">
    <citation type="submission" date="2024-06" db="EMBL/GenBank/DDBJ databases">
        <title>The Natural Products Discovery Center: Release of the First 8490 Sequenced Strains for Exploring Actinobacteria Biosynthetic Diversity.</title>
        <authorList>
            <person name="Kalkreuter E."/>
            <person name="Kautsar S.A."/>
            <person name="Yang D."/>
            <person name="Bader C.D."/>
            <person name="Teijaro C.N."/>
            <person name="Fluegel L."/>
            <person name="Davis C.M."/>
            <person name="Simpson J.R."/>
            <person name="Lauterbach L."/>
            <person name="Steele A.D."/>
            <person name="Gui C."/>
            <person name="Meng S."/>
            <person name="Li G."/>
            <person name="Viehrig K."/>
            <person name="Ye F."/>
            <person name="Su P."/>
            <person name="Kiefer A.F."/>
            <person name="Nichols A."/>
            <person name="Cepeda A.J."/>
            <person name="Yan W."/>
            <person name="Fan B."/>
            <person name="Jiang Y."/>
            <person name="Adhikari A."/>
            <person name="Zheng C.-J."/>
            <person name="Schuster L."/>
            <person name="Cowan T.M."/>
            <person name="Smanski M.J."/>
            <person name="Chevrette M.G."/>
            <person name="De Carvalho L.P.S."/>
            <person name="Shen B."/>
        </authorList>
    </citation>
    <scope>NUCLEOTIDE SEQUENCE [LARGE SCALE GENOMIC DNA]</scope>
    <source>
        <strain evidence="1 2">NPDC000837</strain>
    </source>
</reference>
<evidence type="ECO:0000313" key="1">
    <source>
        <dbReference type="EMBL" id="MER6616365.1"/>
    </source>
</evidence>
<protein>
    <submittedName>
        <fullName evidence="1">Uncharacterized protein</fullName>
    </submittedName>
</protein>
<gene>
    <name evidence="1" type="ORF">ABT276_23920</name>
</gene>
<name>A0ABV1V015_9ACTN</name>